<evidence type="ECO:0000256" key="1">
    <source>
        <dbReference type="ARBA" id="ARBA00004496"/>
    </source>
</evidence>
<reference evidence="4 5" key="1">
    <citation type="submission" date="2022-04" db="EMBL/GenBank/DDBJ databases">
        <title>Genome sequence of C. roseum typestrain.</title>
        <authorList>
            <person name="Poehlein A."/>
            <person name="Schoch T."/>
            <person name="Duerre P."/>
            <person name="Daniel R."/>
        </authorList>
    </citation>
    <scope>NUCLEOTIDE SEQUENCE [LARGE SCALE GENOMIC DNA]</scope>
    <source>
        <strain evidence="4 5">DSM 7320</strain>
    </source>
</reference>
<dbReference type="SUPFAM" id="SSF55469">
    <property type="entry name" value="FMN-dependent nitroreductase-like"/>
    <property type="match status" value="1"/>
</dbReference>
<organism evidence="4 5">
    <name type="scientific">Clostridium felsineum</name>
    <dbReference type="NCBI Taxonomy" id="36839"/>
    <lineage>
        <taxon>Bacteria</taxon>
        <taxon>Bacillati</taxon>
        <taxon>Bacillota</taxon>
        <taxon>Clostridia</taxon>
        <taxon>Eubacteriales</taxon>
        <taxon>Clostridiaceae</taxon>
        <taxon>Clostridium</taxon>
    </lineage>
</organism>
<dbReference type="InterPro" id="IPR000415">
    <property type="entry name" value="Nitroreductase-like"/>
</dbReference>
<evidence type="ECO:0000256" key="3">
    <source>
        <dbReference type="ARBA" id="ARBA00023002"/>
    </source>
</evidence>
<dbReference type="Proteomes" id="UP000190951">
    <property type="component" value="Chromosome"/>
</dbReference>
<sequence>MEKDFYQVVKQRRSIYGISKESTISDDRIKEIIELLVQETPSSFNSQSSRVVILFGQKHDKLWDITKEVLKKIVPENSFSTTEEKINSFKSGYGTILYFEDQNIVKGLQEQFPLYKSNFPIWSEQSSGMLQINVWNALSLEGLGATLQHYNPLIDDTVKEEWNIPSSWKLIAEMPFGKPIAAPGDKEYVPVEGKVKIFK</sequence>
<dbReference type="CDD" id="cd02140">
    <property type="entry name" value="Frm2-like"/>
    <property type="match status" value="1"/>
</dbReference>
<dbReference type="AlphaFoldDB" id="A0A1S8L2E9"/>
<dbReference type="STRING" id="84029.CROST_29750"/>
<proteinExistence type="predicted"/>
<dbReference type="Gene3D" id="3.40.109.10">
    <property type="entry name" value="NADH Oxidase"/>
    <property type="match status" value="1"/>
</dbReference>
<keyword evidence="2" id="KW-0963">Cytoplasm</keyword>
<dbReference type="KEGG" id="crw:CROST_042210"/>
<evidence type="ECO:0000313" key="4">
    <source>
        <dbReference type="EMBL" id="URZ13455.1"/>
    </source>
</evidence>
<protein>
    <submittedName>
        <fullName evidence="4">Uncharacterized protein</fullName>
    </submittedName>
</protein>
<dbReference type="InterPro" id="IPR029479">
    <property type="entry name" value="Nitroreductase"/>
</dbReference>
<evidence type="ECO:0000313" key="5">
    <source>
        <dbReference type="Proteomes" id="UP000190951"/>
    </source>
</evidence>
<dbReference type="RefSeq" id="WP_077833745.1">
    <property type="nucleotide sequence ID" value="NZ_CP096983.1"/>
</dbReference>
<evidence type="ECO:0000256" key="2">
    <source>
        <dbReference type="ARBA" id="ARBA00022490"/>
    </source>
</evidence>
<dbReference type="InterPro" id="IPR033877">
    <property type="entry name" value="Frm2/Hbn1"/>
</dbReference>
<dbReference type="PANTHER" id="PTHR43035">
    <property type="entry name" value="FATTY ACID REPRESSION MUTANT PROTEIN 2-RELATED"/>
    <property type="match status" value="1"/>
</dbReference>
<dbReference type="FunFam" id="3.40.109.10:FF:000001">
    <property type="entry name" value="Nitroreductase family"/>
    <property type="match status" value="1"/>
</dbReference>
<gene>
    <name evidence="4" type="ORF">CROST_042210</name>
</gene>
<dbReference type="GO" id="GO:0005737">
    <property type="term" value="C:cytoplasm"/>
    <property type="evidence" value="ECO:0007669"/>
    <property type="project" value="UniProtKB-SubCell"/>
</dbReference>
<dbReference type="GO" id="GO:0016491">
    <property type="term" value="F:oxidoreductase activity"/>
    <property type="evidence" value="ECO:0007669"/>
    <property type="project" value="UniProtKB-KW"/>
</dbReference>
<accession>A0A1S8L2E9</accession>
<dbReference type="EMBL" id="CP096983">
    <property type="protein sequence ID" value="URZ13455.1"/>
    <property type="molecule type" value="Genomic_DNA"/>
</dbReference>
<dbReference type="GO" id="GO:0034599">
    <property type="term" value="P:cellular response to oxidative stress"/>
    <property type="evidence" value="ECO:0007669"/>
    <property type="project" value="InterPro"/>
</dbReference>
<keyword evidence="5" id="KW-1185">Reference proteome</keyword>
<comment type="subcellular location">
    <subcellularLocation>
        <location evidence="1">Cytoplasm</location>
    </subcellularLocation>
</comment>
<keyword evidence="3" id="KW-0560">Oxidoreductase</keyword>
<dbReference type="Pfam" id="PF00881">
    <property type="entry name" value="Nitroreductase"/>
    <property type="match status" value="1"/>
</dbReference>
<dbReference type="PANTHER" id="PTHR43035:SF1">
    <property type="entry name" value="FATTY ACID REPRESSION MUTANT PROTEIN 2-RELATED"/>
    <property type="match status" value="1"/>
</dbReference>
<name>A0A1S8L2E9_9CLOT</name>